<evidence type="ECO:0000313" key="2">
    <source>
        <dbReference type="EMBL" id="BAY20052.1"/>
    </source>
</evidence>
<name>A0A1Z4GRB1_9CYAN</name>
<dbReference type="Proteomes" id="UP000218287">
    <property type="component" value="Plasmid Plasmid2 dna"/>
</dbReference>
<dbReference type="EMBL" id="AP018176">
    <property type="protein sequence ID" value="BAY20052.1"/>
    <property type="molecule type" value="Genomic_DNA"/>
</dbReference>
<accession>A0A1Z4GRB1</accession>
<dbReference type="Pfam" id="PF13448">
    <property type="entry name" value="DUF4114"/>
    <property type="match status" value="1"/>
</dbReference>
<evidence type="ECO:0000313" key="3">
    <source>
        <dbReference type="Proteomes" id="UP000218287"/>
    </source>
</evidence>
<proteinExistence type="predicted"/>
<geneLocation type="plasmid" evidence="3">
    <name>Plasmid2 dna</name>
</geneLocation>
<organism evidence="2 3">
    <name type="scientific">Anabaenopsis circularis NIES-21</name>
    <dbReference type="NCBI Taxonomy" id="1085406"/>
    <lineage>
        <taxon>Bacteria</taxon>
        <taxon>Bacillati</taxon>
        <taxon>Cyanobacteriota</taxon>
        <taxon>Cyanophyceae</taxon>
        <taxon>Nostocales</taxon>
        <taxon>Nodulariaceae</taxon>
        <taxon>Anabaenopsis</taxon>
    </lineage>
</organism>
<keyword evidence="2" id="KW-0614">Plasmid</keyword>
<feature type="domain" description="DUF4114" evidence="1">
    <location>
        <begin position="262"/>
        <end position="336"/>
    </location>
</feature>
<sequence>MQLSLVGDDVFQITGNNQSQLKVTLSGRNSSQVNELGVFTVDDAAGTIDGVAPGSAEYTVKALARARVIFSAISNNPNGYNPVSLSRLLEFSSSSNLRFYLVSNASTDAVNAGTISTSNIIFSSNTSQQITNLGAEGFTLAWQNTSSSNFQDLVVNIQAVDESLPLGTSLQGQFQGEVIDLRDITGNVRADFTVNREAAFDNFVGFYRVANTNGGIDTNSDGIADILPGQAGYIQAAIQNRVVGIDLTVNNQGTATYTGTLPGGAIFVPFIIIDGRPDALLDSSISNDPAVYFPYLGANTDGFDHIRLLGDNTFGFEDLPNGGDQDFNDVIVRVNLSIA</sequence>
<evidence type="ECO:0000259" key="1">
    <source>
        <dbReference type="Pfam" id="PF13448"/>
    </source>
</evidence>
<reference evidence="2 3" key="1">
    <citation type="submission" date="2017-06" db="EMBL/GenBank/DDBJ databases">
        <title>Genome sequencing of cyanobaciteial culture collection at National Institute for Environmental Studies (NIES).</title>
        <authorList>
            <person name="Hirose Y."/>
            <person name="Shimura Y."/>
            <person name="Fujisawa T."/>
            <person name="Nakamura Y."/>
            <person name="Kawachi M."/>
        </authorList>
    </citation>
    <scope>NUCLEOTIDE SEQUENCE [LARGE SCALE GENOMIC DNA]</scope>
    <source>
        <strain evidence="2 3">NIES-21</strain>
        <plasmid evidence="3">Plasmid2 dna</plasmid>
    </source>
</reference>
<gene>
    <name evidence="2" type="ORF">NIES21_59220</name>
</gene>
<dbReference type="InterPro" id="IPR025193">
    <property type="entry name" value="DUF4114"/>
</dbReference>
<protein>
    <recommendedName>
        <fullName evidence="1">DUF4114 domain-containing protein</fullName>
    </recommendedName>
</protein>
<dbReference type="AlphaFoldDB" id="A0A1Z4GRB1"/>
<keyword evidence="3" id="KW-1185">Reference proteome</keyword>